<dbReference type="Proteomes" id="UP000198460">
    <property type="component" value="Unassembled WGS sequence"/>
</dbReference>
<reference evidence="1 2" key="1">
    <citation type="submission" date="2017-04" db="EMBL/GenBank/DDBJ databases">
        <authorList>
            <person name="Afonso C.L."/>
            <person name="Miller P.J."/>
            <person name="Scott M.A."/>
            <person name="Spackman E."/>
            <person name="Goraichik I."/>
            <person name="Dimitrov K.M."/>
            <person name="Suarez D.L."/>
            <person name="Swayne D.E."/>
        </authorList>
    </citation>
    <scope>NUCLEOTIDE SEQUENCE [LARGE SCALE GENOMIC DNA]</scope>
    <source>
        <strain evidence="1">LMG 28154</strain>
    </source>
</reference>
<dbReference type="InterPro" id="IPR058003">
    <property type="entry name" value="Phage_gp12"/>
</dbReference>
<accession>A0A238H6W9</accession>
<dbReference type="EMBL" id="FXAN01000066">
    <property type="protein sequence ID" value="SMG01069.1"/>
    <property type="molecule type" value="Genomic_DNA"/>
</dbReference>
<dbReference type="Pfam" id="PF25675">
    <property type="entry name" value="Phage_nozzle"/>
    <property type="match status" value="1"/>
</dbReference>
<gene>
    <name evidence="1" type="ORF">BSIN_4055</name>
</gene>
<protein>
    <submittedName>
        <fullName evidence="1">Phage protein</fullName>
    </submittedName>
</protein>
<organism evidence="1 2">
    <name type="scientific">Burkholderia singularis</name>
    <dbReference type="NCBI Taxonomy" id="1503053"/>
    <lineage>
        <taxon>Bacteria</taxon>
        <taxon>Pseudomonadati</taxon>
        <taxon>Pseudomonadota</taxon>
        <taxon>Betaproteobacteria</taxon>
        <taxon>Burkholderiales</taxon>
        <taxon>Burkholderiaceae</taxon>
        <taxon>Burkholderia</taxon>
        <taxon>pseudomallei group</taxon>
    </lineage>
</organism>
<dbReference type="AlphaFoldDB" id="A0A238H6W9"/>
<proteinExistence type="predicted"/>
<sequence>MPKASPQKVSFDAGELSPLMGARVDLAKYENGCLTLENFIATVQGPVIRRGGLSYVSGTADFNKRCWLVPFVVSDGIAYMLEFGDRYIRFYANRGQLVNGDGTPVQVWTPYALEDLMSVDGTFAFRVTQSADVMYLFHGSYPTKKLVRTSATTFELRDVAFVSGPFQDVNSNEGIRVKASGQTGAVTLTAEGGDIFTDADVGTLFYLEQFDNSFHLPWAVHQRIRVGDIRRVESRTYLCTAIGGEVPDYVQVTGTETPTHTFGQRADGDFQDVPGDAYGAIGAMWQYQHSGYATVLIQSVINPRVATGIVTTNDPATPGMIPKQIVDQGSYKWAHALFNKRDGYPQMGTFWRNRLCMMRDRWLVASVSADFENFAAKDADQQTDDSAIRVQLNARQLNKLAWMVESDSLLIGMTGDEWVVGPANASQPVSATNLNAARRTSYGSKRLQPVQVGGTILFVQKSGRKLRDFKYDFSSDNYASTDVTKLADHVTRGNSGTANGIVSLCYQQEPHSVIWAARADGQLIGVTYDEEAGRSDVYGWHRHPTANGFVECVATMPSPNGDADDLWVVVRRWVNGQYARYIEYLHPTLQDDENQSAAFYVDAGMTYRGAPTTVVSGLTHLEGQTVAVLTDGAAHQTRVVSSGSISLDWPASVVHIGIPQTCRIQTMQLNAGAADGTAQGKTKRVTNIVTRISRSLGGEVGPSFADADLEPLNFRKPSNSMDRAVPLFTGDVEANWRGGYEGQSWVCYQNDQPLPVTLLGFFPIAVTQDDR</sequence>
<evidence type="ECO:0000313" key="1">
    <source>
        <dbReference type="EMBL" id="SMG01069.1"/>
    </source>
</evidence>
<evidence type="ECO:0000313" key="2">
    <source>
        <dbReference type="Proteomes" id="UP000198460"/>
    </source>
</evidence>
<name>A0A238H6W9_9BURK</name>
<dbReference type="RefSeq" id="WP_089341053.1">
    <property type="nucleotide sequence ID" value="NZ_FXAN01000066.1"/>
</dbReference>